<dbReference type="KEGG" id="nps:KRR39_05120"/>
<keyword evidence="3" id="KW-1185">Reference proteome</keyword>
<reference evidence="2" key="1">
    <citation type="submission" date="2021-06" db="EMBL/GenBank/DDBJ databases">
        <title>Complete genome sequence of Nocardioides sp. G188.</title>
        <authorList>
            <person name="Im W.-T."/>
        </authorList>
    </citation>
    <scope>NUCLEOTIDE SEQUENCE</scope>
    <source>
        <strain evidence="2">G188</strain>
    </source>
</reference>
<organism evidence="2 3">
    <name type="scientific">Nocardioides panacis</name>
    <dbReference type="NCBI Taxonomy" id="2849501"/>
    <lineage>
        <taxon>Bacteria</taxon>
        <taxon>Bacillati</taxon>
        <taxon>Actinomycetota</taxon>
        <taxon>Actinomycetes</taxon>
        <taxon>Propionibacteriales</taxon>
        <taxon>Nocardioidaceae</taxon>
        <taxon>Nocardioides</taxon>
    </lineage>
</organism>
<name>A0A975Y2P9_9ACTN</name>
<feature type="compositionally biased region" description="Basic and acidic residues" evidence="1">
    <location>
        <begin position="74"/>
        <end position="87"/>
    </location>
</feature>
<feature type="region of interest" description="Disordered" evidence="1">
    <location>
        <begin position="368"/>
        <end position="403"/>
    </location>
</feature>
<evidence type="ECO:0000256" key="1">
    <source>
        <dbReference type="SAM" id="MobiDB-lite"/>
    </source>
</evidence>
<evidence type="ECO:0000313" key="2">
    <source>
        <dbReference type="EMBL" id="QWZ10775.1"/>
    </source>
</evidence>
<dbReference type="AlphaFoldDB" id="A0A975Y2P9"/>
<gene>
    <name evidence="2" type="ORF">KRR39_05120</name>
</gene>
<dbReference type="Proteomes" id="UP000683575">
    <property type="component" value="Chromosome"/>
</dbReference>
<feature type="region of interest" description="Disordered" evidence="1">
    <location>
        <begin position="74"/>
        <end position="100"/>
    </location>
</feature>
<proteinExistence type="predicted"/>
<dbReference type="EMBL" id="CP077062">
    <property type="protein sequence ID" value="QWZ10775.1"/>
    <property type="molecule type" value="Genomic_DNA"/>
</dbReference>
<accession>A0A975Y2P9</accession>
<evidence type="ECO:0000313" key="3">
    <source>
        <dbReference type="Proteomes" id="UP000683575"/>
    </source>
</evidence>
<protein>
    <submittedName>
        <fullName evidence="2">Uncharacterized protein</fullName>
    </submittedName>
</protein>
<sequence length="403" mass="41677">MPGSSRAPARELHVDPAVRADDRDLVGVAGGVRVGPAHHGAGLDHAALVDDRPVHHGAPLDDGVREQHAVADHGTRLDDHPRSEHAAAYDAGDPGPRRHDAVADVRAVEDPRGNALRLPGQDRPARVVEQALVVGEHVLVGRDVEVRLAQVAPVAGQRVHDRAAPLDQPGQQVVPEVAEAAVALGGAGRPLAVQLLEDLDEHLRVVDEDLRGDRRGGRLLGLVGEPGHRAGAVGLHRGVVAGLLDRHLGGHHGALGVVAAVRLDGVGVVEAVDVVGAQHDDRLGIGGADLVADPEQLVGVALREPVLLRGPGSLLGHQQPQPALVAVEVPGPTVCDRLLDAGALELQGQPHLGDPAVRQVGQREVDELVDPGERQGRLGPLTGEDVHPAAGAAGLDDGQDPVA</sequence>